<gene>
    <name evidence="12" type="ORF">MPSI1_002532</name>
</gene>
<dbReference type="InterPro" id="IPR029060">
    <property type="entry name" value="PIN-like_dom_sf"/>
</dbReference>
<feature type="domain" description="Large ribosomal subunit protein uL5 N-terminal" evidence="7">
    <location>
        <begin position="9"/>
        <end position="62"/>
    </location>
</feature>
<organism evidence="12 13">
    <name type="scientific">Malassezia psittaci</name>
    <dbReference type="NCBI Taxonomy" id="1821823"/>
    <lineage>
        <taxon>Eukaryota</taxon>
        <taxon>Fungi</taxon>
        <taxon>Dikarya</taxon>
        <taxon>Basidiomycota</taxon>
        <taxon>Ustilaginomycotina</taxon>
        <taxon>Malasseziomycetes</taxon>
        <taxon>Malasseziales</taxon>
        <taxon>Malasseziaceae</taxon>
        <taxon>Malassezia</taxon>
    </lineage>
</organism>
<dbReference type="InterPro" id="IPR020929">
    <property type="entry name" value="Ribosomal_uL5_CS"/>
</dbReference>
<evidence type="ECO:0000259" key="11">
    <source>
        <dbReference type="Pfam" id="PF12247"/>
    </source>
</evidence>
<evidence type="ECO:0000259" key="9">
    <source>
        <dbReference type="Pfam" id="PF00752"/>
    </source>
</evidence>
<dbReference type="InterPro" id="IPR022039">
    <property type="entry name" value="MKT1_C"/>
</dbReference>
<dbReference type="Gene3D" id="3.40.50.1010">
    <property type="entry name" value="5'-nuclease"/>
    <property type="match status" value="1"/>
</dbReference>
<evidence type="ECO:0000313" key="13">
    <source>
        <dbReference type="Proteomes" id="UP001214628"/>
    </source>
</evidence>
<evidence type="ECO:0000259" key="8">
    <source>
        <dbReference type="Pfam" id="PF00673"/>
    </source>
</evidence>
<dbReference type="GO" id="GO:0005840">
    <property type="term" value="C:ribosome"/>
    <property type="evidence" value="ECO:0007669"/>
    <property type="project" value="UniProtKB-KW"/>
</dbReference>
<comment type="similarity">
    <text evidence="6">Belongs to the XPG/RAD2 endonuclease family.</text>
</comment>
<dbReference type="Pfam" id="PF00673">
    <property type="entry name" value="Ribosomal_L5_C"/>
    <property type="match status" value="1"/>
</dbReference>
<evidence type="ECO:0000259" key="7">
    <source>
        <dbReference type="Pfam" id="PF00281"/>
    </source>
</evidence>
<dbReference type="InterPro" id="IPR022803">
    <property type="entry name" value="Ribosomal_uL5_dom_sf"/>
</dbReference>
<dbReference type="FunFam" id="3.30.1440.10:FF:000002">
    <property type="entry name" value="60S ribosomal protein L11"/>
    <property type="match status" value="1"/>
</dbReference>
<feature type="domain" description="Post-transcriptional regulator MKT1 N-terminal" evidence="11">
    <location>
        <begin position="497"/>
        <end position="590"/>
    </location>
</feature>
<dbReference type="PROSITE" id="PS00358">
    <property type="entry name" value="RIBOSOMAL_L5"/>
    <property type="match status" value="1"/>
</dbReference>
<dbReference type="Proteomes" id="UP001214628">
    <property type="component" value="Chromosome 3"/>
</dbReference>
<dbReference type="CDD" id="cd09858">
    <property type="entry name" value="PIN_MKT1"/>
    <property type="match status" value="1"/>
</dbReference>
<dbReference type="InterPro" id="IPR031309">
    <property type="entry name" value="Ribosomal_uL5_C"/>
</dbReference>
<keyword evidence="4" id="KW-0689">Ribosomal protein</keyword>
<evidence type="ECO:0000256" key="3">
    <source>
        <dbReference type="ARBA" id="ARBA00022845"/>
    </source>
</evidence>
<dbReference type="Pfam" id="PF12247">
    <property type="entry name" value="MKT1_N"/>
    <property type="match status" value="1"/>
</dbReference>
<proteinExistence type="inferred from homology"/>
<dbReference type="Pfam" id="PF00281">
    <property type="entry name" value="Ribosomal_L5"/>
    <property type="match status" value="1"/>
</dbReference>
<dbReference type="InterPro" id="IPR057266">
    <property type="entry name" value="Ribosomal_uL5_euk/arc-type"/>
</dbReference>
<feature type="domain" description="XPG N-terminal" evidence="9">
    <location>
        <begin position="175"/>
        <end position="260"/>
    </location>
</feature>
<protein>
    <recommendedName>
        <fullName evidence="14">60S ribosomal protein L11</fullName>
    </recommendedName>
</protein>
<name>A0AAF0FFY9_9BASI</name>
<evidence type="ECO:0000256" key="4">
    <source>
        <dbReference type="ARBA" id="ARBA00022980"/>
    </source>
</evidence>
<dbReference type="EMBL" id="CP118377">
    <property type="protein sequence ID" value="WFD43867.1"/>
    <property type="molecule type" value="Genomic_DNA"/>
</dbReference>
<dbReference type="Pfam" id="PF00752">
    <property type="entry name" value="XPG_N"/>
    <property type="match status" value="1"/>
</dbReference>
<dbReference type="AlphaFoldDB" id="A0AAF0FFY9"/>
<dbReference type="GO" id="GO:0004518">
    <property type="term" value="F:nuclease activity"/>
    <property type="evidence" value="ECO:0007669"/>
    <property type="project" value="InterPro"/>
</dbReference>
<dbReference type="GO" id="GO:0003735">
    <property type="term" value="F:structural constituent of ribosome"/>
    <property type="evidence" value="ECO:0007669"/>
    <property type="project" value="InterPro"/>
</dbReference>
<dbReference type="NCBIfam" id="NF003258">
    <property type="entry name" value="PRK04219.1"/>
    <property type="match status" value="1"/>
</dbReference>
<feature type="domain" description="Large ribosomal subunit protein uL5 C-terminal" evidence="8">
    <location>
        <begin position="66"/>
        <end position="142"/>
    </location>
</feature>
<keyword evidence="5" id="KW-0687">Ribonucleoprotein</keyword>
<evidence type="ECO:0000256" key="6">
    <source>
        <dbReference type="ARBA" id="ARBA00024023"/>
    </source>
</evidence>
<evidence type="ECO:0000256" key="1">
    <source>
        <dbReference type="ARBA" id="ARBA00004021"/>
    </source>
</evidence>
<dbReference type="InterPro" id="IPR037314">
    <property type="entry name" value="MKT1_H3TH"/>
</dbReference>
<dbReference type="GO" id="GO:0006412">
    <property type="term" value="P:translation"/>
    <property type="evidence" value="ECO:0007669"/>
    <property type="project" value="InterPro"/>
</dbReference>
<evidence type="ECO:0000259" key="10">
    <source>
        <dbReference type="Pfam" id="PF12246"/>
    </source>
</evidence>
<dbReference type="PANTHER" id="PTHR11994">
    <property type="entry name" value="60S RIBOSOMAL PROTEIN L11-RELATED"/>
    <property type="match status" value="1"/>
</dbReference>
<evidence type="ECO:0008006" key="14">
    <source>
        <dbReference type="Google" id="ProtNLM"/>
    </source>
</evidence>
<dbReference type="Pfam" id="PF12246">
    <property type="entry name" value="MKT1_C"/>
    <property type="match status" value="1"/>
</dbReference>
<dbReference type="GO" id="GO:1990904">
    <property type="term" value="C:ribonucleoprotein complex"/>
    <property type="evidence" value="ECO:0007669"/>
    <property type="project" value="UniProtKB-KW"/>
</dbReference>
<comment type="similarity">
    <text evidence="2">Belongs to the universal ribosomal protein uL5 family.</text>
</comment>
<evidence type="ECO:0000313" key="12">
    <source>
        <dbReference type="EMBL" id="WFD43867.1"/>
    </source>
</evidence>
<keyword evidence="3" id="KW-0810">Translation regulation</keyword>
<dbReference type="InterPro" id="IPR006085">
    <property type="entry name" value="XPG_DNA_repair_N"/>
</dbReference>
<dbReference type="InterPro" id="IPR022040">
    <property type="entry name" value="MKT1_N"/>
</dbReference>
<evidence type="ECO:0000256" key="5">
    <source>
        <dbReference type="ARBA" id="ARBA00023274"/>
    </source>
</evidence>
<sequence>MAESSKAINPMKELKVDKLVINISVGESGDRLTRATKVLEQLTGQTPVTSKARYTLRGFGIRRNEKIACHVTIRGAKAEEIIERGLKVKEYELRKRNFSETGNFGFGITEHIDLGLKYDPGIGIFGMDFYVCMTRPGARVARRKSRTSRVGYSHRVKREETAAWYKQRFDGIILNLEGYLQDTKLLQTCQLSLLKDTRLGIDLSYYLRQLLANDDVTEPLAAAIGAQPQAFLSKIERDLRVLEKHRIRPVFVLNGLSPTKRTRPFSYEDRRPGLRQKAWEAYEAGDVDLAVKHLRASNSIHFHDLYRMVLRMFRHKHVEFLVAPYLATGQLALMEAHSKQYIHAMYGPTELLTFQKINMVILQIDFTKSTFQYVSKQAILRELRCTESQFLDIALILGMEYCSTFPALQDESTKLLQSSGRPNVPEVNKLVQQYKSGYALCNRFAEHRAVVNSSYIDQYCHARTMIKNCLVLAPVSTTVLPLPLVLGQHDKDLDEIPSGLNEIFSPRFPDEVYLCLSRGLFHSSVMGSLSNGYMVEPAPLDNGETVEYQRFVREYLAEMPQSPRCVAIALACSVLHPFWRSRKVAAVYYFQPQIEYPVMHESPATQQLLQKIETWYVPSTVLDAELKRQNSATIDLMLCLNTTDDATRAQRTIGPRDASARLSKKDELVANSLWRFLELRGFLNSEHTHSALGRALNMALHSVKVNDRVQESFYYAMELLHAGVLHGKIYSDKEYSGGPSFGTEEEMQHMRLVMRVMSLVCMTFKPKPWDAPLSRELLVFNSFVKTLSRSLRSLVEMVLFSLLLRSEIRIPRDDYLDLSLSLMFQSDVNTGLGIVVKCYLDALYTLNGGTIQAQDADSSSVQETKDSVIEMLDETFDNVRNVRLELQRGFRFWTALVKAVDSLAQDNVVDAEVAQQFQAADTWLKPMML</sequence>
<dbReference type="GO" id="GO:0006417">
    <property type="term" value="P:regulation of translation"/>
    <property type="evidence" value="ECO:0007669"/>
    <property type="project" value="UniProtKB-KW"/>
</dbReference>
<keyword evidence="13" id="KW-1185">Reference proteome</keyword>
<feature type="domain" description="Post-transcriptional regulator MKT1 C-terminal" evidence="10">
    <location>
        <begin position="675"/>
        <end position="925"/>
    </location>
</feature>
<comment type="function">
    <text evidence="1">Component of the ribosome, a large ribonucleoprotein complex responsible for the synthesis of proteins in the cell. The small ribosomal subunit (SSU) binds messenger RNAs (mRNAs) and translates the encoded message by selecting cognate aminoacyl-transfer RNA (tRNA) molecules. The large subunit (LSU) contains the ribosomal catalytic site termed the peptidyl transferase center (PTC), which catalyzes the formation of peptide bonds, thereby polymerizing the amino acids delivered by tRNAs into a polypeptide chain. The nascent polypeptides leave the ribosome through a tunnel in the LSU and interact with protein factors that function in enzymatic processing, targeting, and the membrane insertion of nascent chains at the exit of the ribosomal tunnel.</text>
</comment>
<accession>A0AAF0FFY9</accession>
<dbReference type="SUPFAM" id="SSF55282">
    <property type="entry name" value="RL5-like"/>
    <property type="match status" value="1"/>
</dbReference>
<reference evidence="12" key="1">
    <citation type="submission" date="2023-02" db="EMBL/GenBank/DDBJ databases">
        <title>Mating type loci evolution in Malassezia.</title>
        <authorList>
            <person name="Coelho M.A."/>
        </authorList>
    </citation>
    <scope>NUCLEOTIDE SEQUENCE</scope>
    <source>
        <strain evidence="12">CBS 14136</strain>
    </source>
</reference>
<dbReference type="Gene3D" id="3.30.1440.10">
    <property type="match status" value="1"/>
</dbReference>
<dbReference type="SUPFAM" id="SSF88723">
    <property type="entry name" value="PIN domain-like"/>
    <property type="match status" value="1"/>
</dbReference>
<dbReference type="InterPro" id="IPR002132">
    <property type="entry name" value="Ribosomal_uL5"/>
</dbReference>
<dbReference type="CDD" id="cd09902">
    <property type="entry name" value="H3TH_MKT1"/>
    <property type="match status" value="1"/>
</dbReference>
<dbReference type="InterPro" id="IPR031310">
    <property type="entry name" value="Ribosomal_uL5_N"/>
</dbReference>
<evidence type="ECO:0000256" key="2">
    <source>
        <dbReference type="ARBA" id="ARBA00008553"/>
    </source>
</evidence>